<organism evidence="7 8">
    <name type="scientific">Dibothriocephalus latus</name>
    <name type="common">Fish tapeworm</name>
    <name type="synonym">Diphyllobothrium latum</name>
    <dbReference type="NCBI Taxonomy" id="60516"/>
    <lineage>
        <taxon>Eukaryota</taxon>
        <taxon>Metazoa</taxon>
        <taxon>Spiralia</taxon>
        <taxon>Lophotrochozoa</taxon>
        <taxon>Platyhelminthes</taxon>
        <taxon>Cestoda</taxon>
        <taxon>Eucestoda</taxon>
        <taxon>Diphyllobothriidea</taxon>
        <taxon>Diphyllobothriidae</taxon>
        <taxon>Dibothriocephalus</taxon>
    </lineage>
</organism>
<keyword evidence="3" id="KW-0677">Repeat</keyword>
<evidence type="ECO:0000256" key="3">
    <source>
        <dbReference type="ARBA" id="ARBA00022737"/>
    </source>
</evidence>
<evidence type="ECO:0000256" key="5">
    <source>
        <dbReference type="ARBA" id="ARBA00037614"/>
    </source>
</evidence>
<evidence type="ECO:0000256" key="4">
    <source>
        <dbReference type="ARBA" id="ARBA00022803"/>
    </source>
</evidence>
<reference evidence="7 8" key="1">
    <citation type="submission" date="2018-11" db="EMBL/GenBank/DDBJ databases">
        <authorList>
            <consortium name="Pathogen Informatics"/>
        </authorList>
    </citation>
    <scope>NUCLEOTIDE SEQUENCE [LARGE SCALE GENOMIC DNA]</scope>
</reference>
<dbReference type="GO" id="GO:0005737">
    <property type="term" value="C:cytoplasm"/>
    <property type="evidence" value="ECO:0007669"/>
    <property type="project" value="UniProtKB-SubCell"/>
</dbReference>
<dbReference type="Gene3D" id="1.25.40.10">
    <property type="entry name" value="Tetratricopeptide repeat domain"/>
    <property type="match status" value="1"/>
</dbReference>
<dbReference type="AlphaFoldDB" id="A0A3P7NPU0"/>
<keyword evidence="2" id="KW-0963">Cytoplasm</keyword>
<accession>A0A3P7NPU0</accession>
<dbReference type="Proteomes" id="UP000281553">
    <property type="component" value="Unassembled WGS sequence"/>
</dbReference>
<evidence type="ECO:0000256" key="1">
    <source>
        <dbReference type="ARBA" id="ARBA00004496"/>
    </source>
</evidence>
<dbReference type="InterPro" id="IPR006597">
    <property type="entry name" value="Sel1-like"/>
</dbReference>
<keyword evidence="8" id="KW-1185">Reference proteome</keyword>
<proteinExistence type="predicted"/>
<dbReference type="PANTHER" id="PTHR44554:SF1">
    <property type="entry name" value="LRP2-BINDING PROTEIN"/>
    <property type="match status" value="1"/>
</dbReference>
<dbReference type="PANTHER" id="PTHR44554">
    <property type="entry name" value="LRP2-BINDING PROTEIN"/>
    <property type="match status" value="1"/>
</dbReference>
<dbReference type="OrthoDB" id="2384430at2759"/>
<dbReference type="InterPro" id="IPR011990">
    <property type="entry name" value="TPR-like_helical_dom_sf"/>
</dbReference>
<dbReference type="SUPFAM" id="SSF81901">
    <property type="entry name" value="HCP-like"/>
    <property type="match status" value="1"/>
</dbReference>
<evidence type="ECO:0000313" key="8">
    <source>
        <dbReference type="Proteomes" id="UP000281553"/>
    </source>
</evidence>
<evidence type="ECO:0000256" key="2">
    <source>
        <dbReference type="ARBA" id="ARBA00022490"/>
    </source>
</evidence>
<sequence length="205" mass="22910">MPKPLEEPPEVFLIRTKSGHFKWPPLNVYQSFEDDCREFNVIGLEGQLSAGIINENLEYVLAKRVQGHDQDAFQLGQVMFEKVTAVDMMEGLLSLDIAPNSEVGNEEIVNAAAYNLYLAYLHGWGVRQSDEKALKFLMRAAGRGATKIAVLAQTTLGYYFSSPDHLDLAKAFYWHNEACGFGSVESQVDTRELLISLMSCLPAFL</sequence>
<keyword evidence="4" id="KW-0802">TPR repeat</keyword>
<dbReference type="SMART" id="SM00671">
    <property type="entry name" value="SEL1"/>
    <property type="match status" value="2"/>
</dbReference>
<comment type="function">
    <text evidence="5">May act as an adapter that regulates LRP2 function.</text>
</comment>
<protein>
    <recommendedName>
        <fullName evidence="6">LRP2-binding protein</fullName>
    </recommendedName>
</protein>
<dbReference type="InterPro" id="IPR052323">
    <property type="entry name" value="LRP2-binding"/>
</dbReference>
<dbReference type="EMBL" id="UYRU01050902">
    <property type="protein sequence ID" value="VDN11179.1"/>
    <property type="molecule type" value="Genomic_DNA"/>
</dbReference>
<name>A0A3P7NPU0_DIBLA</name>
<comment type="subcellular location">
    <subcellularLocation>
        <location evidence="1">Cytoplasm</location>
    </subcellularLocation>
</comment>
<evidence type="ECO:0000313" key="7">
    <source>
        <dbReference type="EMBL" id="VDN11179.1"/>
    </source>
</evidence>
<gene>
    <name evidence="7" type="ORF">DILT_LOCUS7010</name>
</gene>
<evidence type="ECO:0000256" key="6">
    <source>
        <dbReference type="ARBA" id="ARBA00039954"/>
    </source>
</evidence>